<comment type="subunit">
    <text evidence="4">Heterotetramer of TRAP-alpha, TRAP-beta, TRAP-delta and TRAP-gamma.</text>
</comment>
<comment type="function">
    <text evidence="1">TRAP proteins are part of a complex whose function is to bind calcium to the ER membrane and thereby regulate the retention of ER resident proteins.</text>
</comment>
<comment type="similarity">
    <text evidence="3">Belongs to the TRAP-delta family.</text>
</comment>
<dbReference type="Pfam" id="PF05404">
    <property type="entry name" value="TRAP-delta"/>
    <property type="match status" value="1"/>
</dbReference>
<proteinExistence type="inferred from homology"/>
<keyword evidence="6" id="KW-1017">Isopeptide bond</keyword>
<evidence type="ECO:0000256" key="14">
    <source>
        <dbReference type="ARBA" id="ARBA00031791"/>
    </source>
</evidence>
<comment type="subcellular location">
    <subcellularLocation>
        <location evidence="2">Endoplasmic reticulum membrane</location>
        <topology evidence="2">Single-pass type I membrane protein</topology>
    </subcellularLocation>
</comment>
<keyword evidence="7" id="KW-0812">Transmembrane</keyword>
<dbReference type="PANTHER" id="PTHR12731">
    <property type="entry name" value="TRANSLOCON-ASSOCIATED PROTEIN, DELTA SUBUNIT"/>
    <property type="match status" value="1"/>
</dbReference>
<dbReference type="InterPro" id="IPR008855">
    <property type="entry name" value="TRAP-delta"/>
</dbReference>
<evidence type="ECO:0000256" key="2">
    <source>
        <dbReference type="ARBA" id="ARBA00004115"/>
    </source>
</evidence>
<feature type="signal peptide" evidence="15">
    <location>
        <begin position="1"/>
        <end position="18"/>
    </location>
</feature>
<evidence type="ECO:0000256" key="15">
    <source>
        <dbReference type="SAM" id="SignalP"/>
    </source>
</evidence>
<keyword evidence="8 15" id="KW-0732">Signal</keyword>
<sequence>MKYLTFFTIIQIITSVFTENCQKPEVTALAYITGDATILTQIAFTTQFSLKCINGIKGISLYAEVNGKALPAVRLSAENKYQVSWTDDIKTTFSGDYSIKLYDEESYSAIRKAIRNSEDPSSIKPLAVIVLNNPGIYMGPWINSEFLAALLAIFVSYAAFSAKSKLLA</sequence>
<dbReference type="PANTHER" id="PTHR12731:SF1">
    <property type="entry name" value="TRANSLOCON-ASSOCIATED PROTEIN SUBUNIT DELTA"/>
    <property type="match status" value="1"/>
</dbReference>
<dbReference type="GeneID" id="105361549"/>
<keyword evidence="13" id="KW-1015">Disulfide bond</keyword>
<evidence type="ECO:0000256" key="13">
    <source>
        <dbReference type="ARBA" id="ARBA00023157"/>
    </source>
</evidence>
<evidence type="ECO:0000313" key="17">
    <source>
        <dbReference type="RefSeq" id="XP_011497072.1"/>
    </source>
</evidence>
<evidence type="ECO:0000256" key="12">
    <source>
        <dbReference type="ARBA" id="ARBA00023136"/>
    </source>
</evidence>
<dbReference type="RefSeq" id="XP_011497072.1">
    <property type="nucleotide sequence ID" value="XM_011498770.1"/>
</dbReference>
<dbReference type="CTD" id="45680"/>
<protein>
    <recommendedName>
        <fullName evidence="5">Translocon-associated protein subunit delta</fullName>
    </recommendedName>
    <alternativeName>
        <fullName evidence="14">Signal sequence receptor subunit delta</fullName>
    </alternativeName>
</protein>
<keyword evidence="11" id="KW-1133">Transmembrane helix</keyword>
<evidence type="ECO:0000313" key="16">
    <source>
        <dbReference type="Proteomes" id="UP000695007"/>
    </source>
</evidence>
<dbReference type="AlphaFoldDB" id="A0AAJ7DUP2"/>
<keyword evidence="12" id="KW-0472">Membrane</keyword>
<evidence type="ECO:0000256" key="4">
    <source>
        <dbReference type="ARBA" id="ARBA00011819"/>
    </source>
</evidence>
<evidence type="ECO:0000256" key="6">
    <source>
        <dbReference type="ARBA" id="ARBA00022499"/>
    </source>
</evidence>
<dbReference type="GO" id="GO:0005789">
    <property type="term" value="C:endoplasmic reticulum membrane"/>
    <property type="evidence" value="ECO:0007669"/>
    <property type="project" value="UniProtKB-SubCell"/>
</dbReference>
<keyword evidence="9" id="KW-0256">Endoplasmic reticulum</keyword>
<accession>A0AAJ7DUP2</accession>
<feature type="chain" id="PRO_5042606612" description="Translocon-associated protein subunit delta" evidence="15">
    <location>
        <begin position="19"/>
        <end position="168"/>
    </location>
</feature>
<dbReference type="Proteomes" id="UP000695007">
    <property type="component" value="Unplaced"/>
</dbReference>
<keyword evidence="10" id="KW-0832">Ubl conjugation</keyword>
<evidence type="ECO:0000256" key="3">
    <source>
        <dbReference type="ARBA" id="ARBA00009294"/>
    </source>
</evidence>
<evidence type="ECO:0000256" key="11">
    <source>
        <dbReference type="ARBA" id="ARBA00022989"/>
    </source>
</evidence>
<evidence type="ECO:0000256" key="10">
    <source>
        <dbReference type="ARBA" id="ARBA00022843"/>
    </source>
</evidence>
<dbReference type="KEGG" id="csol:105361549"/>
<evidence type="ECO:0000256" key="5">
    <source>
        <dbReference type="ARBA" id="ARBA00014387"/>
    </source>
</evidence>
<evidence type="ECO:0000256" key="1">
    <source>
        <dbReference type="ARBA" id="ARBA00002838"/>
    </source>
</evidence>
<evidence type="ECO:0000256" key="9">
    <source>
        <dbReference type="ARBA" id="ARBA00022824"/>
    </source>
</evidence>
<evidence type="ECO:0000256" key="7">
    <source>
        <dbReference type="ARBA" id="ARBA00022692"/>
    </source>
</evidence>
<keyword evidence="16" id="KW-1185">Reference proteome</keyword>
<reference evidence="17" key="1">
    <citation type="submission" date="2025-08" db="UniProtKB">
        <authorList>
            <consortium name="RefSeq"/>
        </authorList>
    </citation>
    <scope>IDENTIFICATION</scope>
</reference>
<organism evidence="16 17">
    <name type="scientific">Ceratosolen solmsi marchali</name>
    <dbReference type="NCBI Taxonomy" id="326594"/>
    <lineage>
        <taxon>Eukaryota</taxon>
        <taxon>Metazoa</taxon>
        <taxon>Ecdysozoa</taxon>
        <taxon>Arthropoda</taxon>
        <taxon>Hexapoda</taxon>
        <taxon>Insecta</taxon>
        <taxon>Pterygota</taxon>
        <taxon>Neoptera</taxon>
        <taxon>Endopterygota</taxon>
        <taxon>Hymenoptera</taxon>
        <taxon>Apocrita</taxon>
        <taxon>Proctotrupomorpha</taxon>
        <taxon>Chalcidoidea</taxon>
        <taxon>Agaonidae</taxon>
        <taxon>Agaoninae</taxon>
        <taxon>Ceratosolen</taxon>
    </lineage>
</organism>
<name>A0AAJ7DUP2_9HYME</name>
<evidence type="ECO:0000256" key="8">
    <source>
        <dbReference type="ARBA" id="ARBA00022729"/>
    </source>
</evidence>
<gene>
    <name evidence="17" type="primary">LOC105361549</name>
</gene>